<dbReference type="Gene3D" id="3.30.420.40">
    <property type="match status" value="2"/>
</dbReference>
<dbReference type="RefSeq" id="WP_130494676.1">
    <property type="nucleotide sequence ID" value="NZ_SGXD01000008.1"/>
</dbReference>
<dbReference type="AlphaFoldDB" id="A0A4V2F2F0"/>
<dbReference type="GO" id="GO:0016301">
    <property type="term" value="F:kinase activity"/>
    <property type="evidence" value="ECO:0007669"/>
    <property type="project" value="UniProtKB-KW"/>
</dbReference>
<evidence type="ECO:0000256" key="1">
    <source>
        <dbReference type="ARBA" id="ARBA00006479"/>
    </source>
</evidence>
<keyword evidence="2" id="KW-0808">Transferase</keyword>
<comment type="similarity">
    <text evidence="1">Belongs to the ROK (NagC/XylR) family.</text>
</comment>
<gene>
    <name evidence="2" type="ORF">EV189_3957</name>
</gene>
<proteinExistence type="inferred from homology"/>
<sequence>MSPAPGAHGSTSLLRDANEVLVAGILREDGPASRADLGRATGLSRSTIAAIVASLLRAGVLVEDGAVDAAARPQGGRPGSLLRFRPEVASVAVCALYQGEVAVTLCDASGAVRERSLIHVDLSSERCLEEVADEVERLAGVPGTPPLGAVTVLSPGLIDRRTGVCLSFPPYGWTDVPLKEPLARRLDVPVTVLSPPSAAVLGELADGAAVGHDEVLMVFLHIGLAAGAVTRGRVVHGAAGAVGELGHCRTTSSTDPCICGRAGCLETVAAGWAIDRKVRQVLRRKEIPHTLAGLAAVGNARVDGLLHEAAVEVGRATAWMVNMLNPSIVLLGGTAYAQGATAYFELFRETVRAEAISTGHAEPEFALVGPDSDIRGAIRAALEQLPEPVRPRRSFHV</sequence>
<dbReference type="InterPro" id="IPR036390">
    <property type="entry name" value="WH_DNA-bd_sf"/>
</dbReference>
<dbReference type="PANTHER" id="PTHR18964:SF173">
    <property type="entry name" value="GLUCOKINASE"/>
    <property type="match status" value="1"/>
</dbReference>
<dbReference type="EMBL" id="SGXD01000008">
    <property type="protein sequence ID" value="RZS77918.1"/>
    <property type="molecule type" value="Genomic_DNA"/>
</dbReference>
<evidence type="ECO:0000313" key="2">
    <source>
        <dbReference type="EMBL" id="RZS77918.1"/>
    </source>
</evidence>
<dbReference type="Pfam" id="PF13412">
    <property type="entry name" value="HTH_24"/>
    <property type="match status" value="1"/>
</dbReference>
<protein>
    <submittedName>
        <fullName evidence="2">Putative NBD/HSP70 family sugar kinase</fullName>
    </submittedName>
</protein>
<accession>A0A4V2F2F0</accession>
<dbReference type="Gene3D" id="1.10.10.10">
    <property type="entry name" value="Winged helix-like DNA-binding domain superfamily/Winged helix DNA-binding domain"/>
    <property type="match status" value="1"/>
</dbReference>
<name>A0A4V2F2F0_9ACTN</name>
<evidence type="ECO:0000313" key="3">
    <source>
        <dbReference type="Proteomes" id="UP000293638"/>
    </source>
</evidence>
<dbReference type="Pfam" id="PF00480">
    <property type="entry name" value="ROK"/>
    <property type="match status" value="1"/>
</dbReference>
<dbReference type="PANTHER" id="PTHR18964">
    <property type="entry name" value="ROK (REPRESSOR, ORF, KINASE) FAMILY"/>
    <property type="match status" value="1"/>
</dbReference>
<dbReference type="InterPro" id="IPR000600">
    <property type="entry name" value="ROK"/>
</dbReference>
<dbReference type="Proteomes" id="UP000293638">
    <property type="component" value="Unassembled WGS sequence"/>
</dbReference>
<dbReference type="OrthoDB" id="4083144at2"/>
<dbReference type="InterPro" id="IPR036388">
    <property type="entry name" value="WH-like_DNA-bd_sf"/>
</dbReference>
<dbReference type="SUPFAM" id="SSF46785">
    <property type="entry name" value="Winged helix' DNA-binding domain"/>
    <property type="match status" value="1"/>
</dbReference>
<keyword evidence="2" id="KW-0418">Kinase</keyword>
<comment type="caution">
    <text evidence="2">The sequence shown here is derived from an EMBL/GenBank/DDBJ whole genome shotgun (WGS) entry which is preliminary data.</text>
</comment>
<dbReference type="SUPFAM" id="SSF53067">
    <property type="entry name" value="Actin-like ATPase domain"/>
    <property type="match status" value="1"/>
</dbReference>
<organism evidence="2 3">
    <name type="scientific">Motilibacter rhizosphaerae</name>
    <dbReference type="NCBI Taxonomy" id="598652"/>
    <lineage>
        <taxon>Bacteria</taxon>
        <taxon>Bacillati</taxon>
        <taxon>Actinomycetota</taxon>
        <taxon>Actinomycetes</taxon>
        <taxon>Motilibacterales</taxon>
        <taxon>Motilibacteraceae</taxon>
        <taxon>Motilibacter</taxon>
    </lineage>
</organism>
<reference evidence="2 3" key="1">
    <citation type="submission" date="2019-02" db="EMBL/GenBank/DDBJ databases">
        <title>Genomic Encyclopedia of Type Strains, Phase IV (KMG-IV): sequencing the most valuable type-strain genomes for metagenomic binning, comparative biology and taxonomic classification.</title>
        <authorList>
            <person name="Goeker M."/>
        </authorList>
    </citation>
    <scope>NUCLEOTIDE SEQUENCE [LARGE SCALE GENOMIC DNA]</scope>
    <source>
        <strain evidence="2 3">DSM 45622</strain>
    </source>
</reference>
<keyword evidence="3" id="KW-1185">Reference proteome</keyword>
<dbReference type="InterPro" id="IPR043129">
    <property type="entry name" value="ATPase_NBD"/>
</dbReference>